<organism evidence="8">
    <name type="scientific">Sarcoptes scabiei</name>
    <name type="common">Itch mite</name>
    <name type="synonym">Acarus scabiei</name>
    <dbReference type="NCBI Taxonomy" id="52283"/>
    <lineage>
        <taxon>Eukaryota</taxon>
        <taxon>Metazoa</taxon>
        <taxon>Ecdysozoa</taxon>
        <taxon>Arthropoda</taxon>
        <taxon>Chelicerata</taxon>
        <taxon>Arachnida</taxon>
        <taxon>Acari</taxon>
        <taxon>Acariformes</taxon>
        <taxon>Sarcoptiformes</taxon>
        <taxon>Astigmata</taxon>
        <taxon>Psoroptidia</taxon>
        <taxon>Sarcoptoidea</taxon>
        <taxon>Sarcoptidae</taxon>
        <taxon>Sarcoptinae</taxon>
        <taxon>Sarcoptes</taxon>
    </lineage>
</organism>
<reference evidence="9" key="3">
    <citation type="submission" date="2022-06" db="UniProtKB">
        <authorList>
            <consortium name="EnsemblMetazoa"/>
        </authorList>
    </citation>
    <scope>IDENTIFICATION</scope>
</reference>
<feature type="transmembrane region" description="Helical" evidence="7">
    <location>
        <begin position="154"/>
        <end position="176"/>
    </location>
</feature>
<dbReference type="InterPro" id="IPR003689">
    <property type="entry name" value="ZIP"/>
</dbReference>
<reference evidence="10" key="1">
    <citation type="journal article" date="2020" name="PLoS Negl. Trop. Dis.">
        <title>High-quality nuclear genome for Sarcoptes scabiei-A critical resource for a neglected parasite.</title>
        <authorList>
            <person name="Korhonen P.K."/>
            <person name="Gasser R.B."/>
            <person name="Ma G."/>
            <person name="Wang T."/>
            <person name="Stroehlein A.J."/>
            <person name="Young N.D."/>
            <person name="Ang C.S."/>
            <person name="Fernando D.D."/>
            <person name="Lu H.C."/>
            <person name="Taylor S."/>
            <person name="Reynolds S.L."/>
            <person name="Mofiz E."/>
            <person name="Najaraj S.H."/>
            <person name="Gowda H."/>
            <person name="Madugundu A."/>
            <person name="Renuse S."/>
            <person name="Holt D."/>
            <person name="Pandey A."/>
            <person name="Papenfuss A.T."/>
            <person name="Fischer K."/>
        </authorList>
    </citation>
    <scope>NUCLEOTIDE SEQUENCE [LARGE SCALE GENOMIC DNA]</scope>
</reference>
<dbReference type="OrthoDB" id="19859at2759"/>
<comment type="subcellular location">
    <subcellularLocation>
        <location evidence="1">Endomembrane system</location>
        <topology evidence="1">Multi-pass membrane protein</topology>
    </subcellularLocation>
    <subcellularLocation>
        <location evidence="2">Golgi apparatus membrane</location>
    </subcellularLocation>
</comment>
<dbReference type="GO" id="GO:0006829">
    <property type="term" value="P:zinc ion transport"/>
    <property type="evidence" value="ECO:0007669"/>
    <property type="project" value="InterPro"/>
</dbReference>
<feature type="transmembrane region" description="Helical" evidence="7">
    <location>
        <begin position="92"/>
        <end position="110"/>
    </location>
</feature>
<dbReference type="GO" id="GO:0000139">
    <property type="term" value="C:Golgi membrane"/>
    <property type="evidence" value="ECO:0007669"/>
    <property type="project" value="UniProtKB-SubCell"/>
</dbReference>
<feature type="transmembrane region" description="Helical" evidence="7">
    <location>
        <begin position="280"/>
        <end position="298"/>
    </location>
</feature>
<keyword evidence="5" id="KW-0333">Golgi apparatus</keyword>
<dbReference type="PANTHER" id="PTHR16133:SF0">
    <property type="entry name" value="ZINC_IRON REGULATED TRANSPORTER-RELATED PROTEIN 102B, ISOFORM E"/>
    <property type="match status" value="1"/>
</dbReference>
<feature type="transmembrane region" description="Helical" evidence="7">
    <location>
        <begin position="37"/>
        <end position="56"/>
    </location>
</feature>
<evidence type="ECO:0000256" key="1">
    <source>
        <dbReference type="ARBA" id="ARBA00004127"/>
    </source>
</evidence>
<keyword evidence="6 7" id="KW-0472">Membrane</keyword>
<evidence type="ECO:0000256" key="5">
    <source>
        <dbReference type="ARBA" id="ARBA00023034"/>
    </source>
</evidence>
<dbReference type="PANTHER" id="PTHR16133">
    <property type="entry name" value="SOLUTE CARRIER FAMILY 39 ZINC TRANSPORTER , MEMBER 9-RELATED"/>
    <property type="match status" value="1"/>
</dbReference>
<feature type="transmembrane region" description="Helical" evidence="7">
    <location>
        <begin position="6"/>
        <end position="30"/>
    </location>
</feature>
<keyword evidence="3 7" id="KW-0812">Transmembrane</keyword>
<dbReference type="Proteomes" id="UP000070412">
    <property type="component" value="Unassembled WGS sequence"/>
</dbReference>
<dbReference type="EMBL" id="WVUK01000065">
    <property type="protein sequence ID" value="KAF7488791.1"/>
    <property type="molecule type" value="Genomic_DNA"/>
</dbReference>
<evidence type="ECO:0000256" key="4">
    <source>
        <dbReference type="ARBA" id="ARBA00022989"/>
    </source>
</evidence>
<evidence type="ECO:0000256" key="6">
    <source>
        <dbReference type="ARBA" id="ARBA00023136"/>
    </source>
</evidence>
<accession>A0A834V9V4</accession>
<protein>
    <submittedName>
        <fullName evidence="8">Zinc transporter ZIP9</fullName>
    </submittedName>
</protein>
<evidence type="ECO:0000256" key="7">
    <source>
        <dbReference type="SAM" id="Phobius"/>
    </source>
</evidence>
<reference evidence="8" key="2">
    <citation type="submission" date="2020-01" db="EMBL/GenBank/DDBJ databases">
        <authorList>
            <person name="Korhonen P.K.K."/>
            <person name="Guangxu M.G."/>
            <person name="Wang T.W."/>
            <person name="Stroehlein A.J.S."/>
            <person name="Young N.D."/>
            <person name="Ang C.-S.A."/>
            <person name="Fernando D.W.F."/>
            <person name="Lu H.L."/>
            <person name="Taylor S.T."/>
            <person name="Ehtesham M.E.M."/>
            <person name="Najaraj S.H.N."/>
            <person name="Harsha G.H.G."/>
            <person name="Madugundu A.M."/>
            <person name="Renuse S.R."/>
            <person name="Holt D.H."/>
            <person name="Pandey A.P."/>
            <person name="Papenfuss A.P."/>
            <person name="Gasser R.B.G."/>
            <person name="Fischer K.F."/>
        </authorList>
    </citation>
    <scope>NUCLEOTIDE SEQUENCE</scope>
    <source>
        <strain evidence="8">SSS_KF_BRIS2020</strain>
    </source>
</reference>
<evidence type="ECO:0000256" key="3">
    <source>
        <dbReference type="ARBA" id="ARBA00022692"/>
    </source>
</evidence>
<proteinExistence type="predicted"/>
<name>A0A834V9V4_SARSC</name>
<feature type="transmembrane region" description="Helical" evidence="7">
    <location>
        <begin position="247"/>
        <end position="268"/>
    </location>
</feature>
<keyword evidence="10" id="KW-1185">Reference proteome</keyword>
<dbReference type="Pfam" id="PF02535">
    <property type="entry name" value="Zip"/>
    <property type="match status" value="1"/>
</dbReference>
<evidence type="ECO:0000313" key="8">
    <source>
        <dbReference type="EMBL" id="KAF7488791.1"/>
    </source>
</evidence>
<evidence type="ECO:0000313" key="10">
    <source>
        <dbReference type="Proteomes" id="UP000070412"/>
    </source>
</evidence>
<gene>
    <name evidence="8" type="ORF">SSS_5927</name>
</gene>
<dbReference type="AlphaFoldDB" id="A0A834V9V4"/>
<feature type="transmembrane region" description="Helical" evidence="7">
    <location>
        <begin position="216"/>
        <end position="235"/>
    </location>
</feature>
<evidence type="ECO:0000313" key="9">
    <source>
        <dbReference type="EnsemblMetazoa" id="KAF7488791.1"/>
    </source>
</evidence>
<dbReference type="InterPro" id="IPR045891">
    <property type="entry name" value="ZIP9"/>
</dbReference>
<sequence length="303" mass="32969">MDEISFLFLLNFSIGFGSYLAGTIPIIFFLSESKMRLFSVFGAGILIGTALCVIIPEGINSIYGATFHPYSSELVKNSSAGLRLNQDETSDPHSIVGLTLLFGFVMMLIIDQLSAASNTHYNQISTNDHLESGTLAKDMQYINSNERSNSKMTATIGLIVHSAADGIALGAAATTSHTDVEMIVFFAIMLHKAPAAFGLVTFLLHEGLDRNKTRRHLIMFSLSAPIASFITYFGISSSAQETLSEYNATGIALLFSAGTFLYVAAVHVLPEITQKRRIKIKELGVLIFGSILPSFLTIKHHHL</sequence>
<dbReference type="GO" id="GO:0046873">
    <property type="term" value="F:metal ion transmembrane transporter activity"/>
    <property type="evidence" value="ECO:0007669"/>
    <property type="project" value="InterPro"/>
</dbReference>
<feature type="transmembrane region" description="Helical" evidence="7">
    <location>
        <begin position="182"/>
        <end position="204"/>
    </location>
</feature>
<dbReference type="EnsemblMetazoa" id="SSS_5927s_mrna">
    <property type="protein sequence ID" value="KAF7488791.1"/>
    <property type="gene ID" value="SSS_5927"/>
</dbReference>
<evidence type="ECO:0000256" key="2">
    <source>
        <dbReference type="ARBA" id="ARBA00004394"/>
    </source>
</evidence>
<keyword evidence="4 7" id="KW-1133">Transmembrane helix</keyword>